<evidence type="ECO:0000259" key="4">
    <source>
        <dbReference type="PROSITE" id="PS50263"/>
    </source>
</evidence>
<name>A0A7I8VEQ3_9ANNE</name>
<dbReference type="EMBL" id="CAJFCJ010000005">
    <property type="protein sequence ID" value="CAD5114744.1"/>
    <property type="molecule type" value="Genomic_DNA"/>
</dbReference>
<accession>A0A7I8VEQ3</accession>
<feature type="signal peptide" evidence="3">
    <location>
        <begin position="1"/>
        <end position="22"/>
    </location>
</feature>
<keyword evidence="2" id="KW-0378">Hydrolase</keyword>
<evidence type="ECO:0000256" key="2">
    <source>
        <dbReference type="ARBA" id="ARBA00022801"/>
    </source>
</evidence>
<dbReference type="InterPro" id="IPR043957">
    <property type="entry name" value="Vanin_C"/>
</dbReference>
<evidence type="ECO:0000256" key="1">
    <source>
        <dbReference type="ARBA" id="ARBA00008225"/>
    </source>
</evidence>
<gene>
    <name evidence="5" type="ORF">DGYR_LOCUS3565</name>
</gene>
<comment type="caution">
    <text evidence="5">The sequence shown here is derived from an EMBL/GenBank/DDBJ whole genome shotgun (WGS) entry which is preliminary data.</text>
</comment>
<evidence type="ECO:0000256" key="3">
    <source>
        <dbReference type="SAM" id="SignalP"/>
    </source>
</evidence>
<dbReference type="PANTHER" id="PTHR10609:SF27">
    <property type="entry name" value="CN HYDROLASE DOMAIN-CONTAINING PROTEIN-RELATED"/>
    <property type="match status" value="1"/>
</dbReference>
<evidence type="ECO:0000313" key="5">
    <source>
        <dbReference type="EMBL" id="CAD5114744.1"/>
    </source>
</evidence>
<dbReference type="OrthoDB" id="10250282at2759"/>
<evidence type="ECO:0000313" key="6">
    <source>
        <dbReference type="Proteomes" id="UP000549394"/>
    </source>
</evidence>
<reference evidence="5 6" key="1">
    <citation type="submission" date="2020-08" db="EMBL/GenBank/DDBJ databases">
        <authorList>
            <person name="Hejnol A."/>
        </authorList>
    </citation>
    <scope>NUCLEOTIDE SEQUENCE [LARGE SCALE GENOMIC DNA]</scope>
</reference>
<dbReference type="PROSITE" id="PS50263">
    <property type="entry name" value="CN_HYDROLASE"/>
    <property type="match status" value="1"/>
</dbReference>
<dbReference type="SUPFAM" id="SSF56317">
    <property type="entry name" value="Carbon-nitrogen hydrolase"/>
    <property type="match status" value="1"/>
</dbReference>
<keyword evidence="6" id="KW-1185">Reference proteome</keyword>
<proteinExistence type="inferred from homology"/>
<dbReference type="Pfam" id="PF19018">
    <property type="entry name" value="Vanin_C"/>
    <property type="match status" value="1"/>
</dbReference>
<dbReference type="Gene3D" id="3.60.110.10">
    <property type="entry name" value="Carbon-nitrogen hydrolase"/>
    <property type="match status" value="1"/>
</dbReference>
<dbReference type="PANTHER" id="PTHR10609">
    <property type="entry name" value="BIOTINIDASE-RELATED"/>
    <property type="match status" value="1"/>
</dbReference>
<dbReference type="InterPro" id="IPR040154">
    <property type="entry name" value="Biotinidase/VNN"/>
</dbReference>
<keyword evidence="3" id="KW-0732">Signal</keyword>
<dbReference type="Pfam" id="PF00795">
    <property type="entry name" value="CN_hydrolase"/>
    <property type="match status" value="1"/>
</dbReference>
<protein>
    <submittedName>
        <fullName evidence="5">DgyrCDS3785</fullName>
    </submittedName>
</protein>
<organism evidence="5 6">
    <name type="scientific">Dimorphilus gyrociliatus</name>
    <dbReference type="NCBI Taxonomy" id="2664684"/>
    <lineage>
        <taxon>Eukaryota</taxon>
        <taxon>Metazoa</taxon>
        <taxon>Spiralia</taxon>
        <taxon>Lophotrochozoa</taxon>
        <taxon>Annelida</taxon>
        <taxon>Polychaeta</taxon>
        <taxon>Polychaeta incertae sedis</taxon>
        <taxon>Dinophilidae</taxon>
        <taxon>Dimorphilus</taxon>
    </lineage>
</organism>
<dbReference type="InterPro" id="IPR003010">
    <property type="entry name" value="C-N_Hydrolase"/>
</dbReference>
<dbReference type="GO" id="GO:0016787">
    <property type="term" value="F:hydrolase activity"/>
    <property type="evidence" value="ECO:0007669"/>
    <property type="project" value="UniProtKB-KW"/>
</dbReference>
<feature type="chain" id="PRO_5029491966" evidence="3">
    <location>
        <begin position="23"/>
        <end position="479"/>
    </location>
</feature>
<sequence>MSLLRVFFWLTYFIIFDSEITTSSTFKAAVYDKPIIPISYDTKNFSQAILNETLKIYKEKADEARKAGVEILVFPENGLLPVAIRTRESVYPFLEDIPSPSFGENACLMPETSNNYIRRTLSCLARDYSMYIVANVGDKKYCTASDDGCPPDGRFQYNTNIAFDPNGVLVARYHKKNLFGERYFNTPKHTDISFFSTPFGVVGNFICFDVVFQEPAIDLIEKHNIDIVAFPTAWMNVLPFYSAVPFHSSWSYVMGVSFLSSNLRFPPMRFSGSGIYAPDGVKVHRNDDTVFDGKLLVSDVKKGRRNIIYHQKIEFNGFVSSEETFQSQVFGDNYTMSLLPQEESSGTVRVCNNGLCCKIDYENRTKTEKDKFALGVFKGMHFKEGTYYLEMCLLLRCADYNDVSSCGQWTEESSTKFDYLNIQANLTSRYAFPVYVSEGISPSSGDWSYDGYSLISNGAQKPLLTAGFYARCFDLDPEI</sequence>
<feature type="domain" description="CN hydrolase" evidence="4">
    <location>
        <begin position="36"/>
        <end position="302"/>
    </location>
</feature>
<dbReference type="Proteomes" id="UP000549394">
    <property type="component" value="Unassembled WGS sequence"/>
</dbReference>
<comment type="similarity">
    <text evidence="1">Belongs to the carbon-nitrogen hydrolase superfamily. BTD/VNN family.</text>
</comment>
<dbReference type="AlphaFoldDB" id="A0A7I8VEQ3"/>
<dbReference type="InterPro" id="IPR036526">
    <property type="entry name" value="C-N_Hydrolase_sf"/>
</dbReference>